<protein>
    <submittedName>
        <fullName evidence="2">Uncharacterized protein</fullName>
    </submittedName>
</protein>
<feature type="region of interest" description="Disordered" evidence="1">
    <location>
        <begin position="1"/>
        <end position="23"/>
    </location>
</feature>
<feature type="region of interest" description="Disordered" evidence="1">
    <location>
        <begin position="156"/>
        <end position="176"/>
    </location>
</feature>
<sequence length="452" mass="47147">MVLLSRRGARASDSPGPGEGIEEGSRVVVLSGRNFPSFGAGDQGRVLRVDQEALNCEVLFDGQGHPVPVALRHLKVQKGGVNGRVLAPTRLEEQPSDTRVPRKSSLSDRSNSASPRRSVSITEPVASPQPSSPREPPSGPRRSLDHRLRAAEMALDSPLTPAPGPAARPSSASSGWSLEERMGRLEQRLAQEAEARQMLSRQLQEAISFGQAQEARANALERQLQARPGGGVGAGASASAPTSPYSGNLTARRSAPLYLSAALPQSEASGPAPSLERPGPCPARPAGPAGPVVERPGPGPGPAGPGEERCVSCGTAMAPGSRFCIKCGREEPAERVPRRSLPNQNSSYIRGYRQPPASAQAPSSGPLHTGHVPSASVPASPVMSHAQLARAQVLSAGQALQPLPAGAVMPMEHECAYSPASHISNLSGIGGFTPPPAQILTPRLVLPQRPFY</sequence>
<evidence type="ECO:0000313" key="3">
    <source>
        <dbReference type="Proteomes" id="UP001178507"/>
    </source>
</evidence>
<feature type="region of interest" description="Disordered" evidence="1">
    <location>
        <begin position="265"/>
        <end position="307"/>
    </location>
</feature>
<dbReference type="EMBL" id="CAUJNA010000824">
    <property type="protein sequence ID" value="CAJ1381617.1"/>
    <property type="molecule type" value="Genomic_DNA"/>
</dbReference>
<feature type="compositionally biased region" description="Low complexity" evidence="1">
    <location>
        <begin position="354"/>
        <end position="364"/>
    </location>
</feature>
<feature type="region of interest" description="Disordered" evidence="1">
    <location>
        <begin position="85"/>
        <end position="143"/>
    </location>
</feature>
<comment type="caution">
    <text evidence="2">The sequence shown here is derived from an EMBL/GenBank/DDBJ whole genome shotgun (WGS) entry which is preliminary data.</text>
</comment>
<reference evidence="2" key="1">
    <citation type="submission" date="2023-08" db="EMBL/GenBank/DDBJ databases">
        <authorList>
            <person name="Chen Y."/>
            <person name="Shah S."/>
            <person name="Dougan E. K."/>
            <person name="Thang M."/>
            <person name="Chan C."/>
        </authorList>
    </citation>
    <scope>NUCLEOTIDE SEQUENCE</scope>
</reference>
<evidence type="ECO:0000313" key="2">
    <source>
        <dbReference type="EMBL" id="CAJ1381617.1"/>
    </source>
</evidence>
<organism evidence="2 3">
    <name type="scientific">Effrenium voratum</name>
    <dbReference type="NCBI Taxonomy" id="2562239"/>
    <lineage>
        <taxon>Eukaryota</taxon>
        <taxon>Sar</taxon>
        <taxon>Alveolata</taxon>
        <taxon>Dinophyceae</taxon>
        <taxon>Suessiales</taxon>
        <taxon>Symbiodiniaceae</taxon>
        <taxon>Effrenium</taxon>
    </lineage>
</organism>
<evidence type="ECO:0000256" key="1">
    <source>
        <dbReference type="SAM" id="MobiDB-lite"/>
    </source>
</evidence>
<proteinExistence type="predicted"/>
<dbReference type="AlphaFoldDB" id="A0AA36MRS7"/>
<feature type="compositionally biased region" description="Low complexity" evidence="1">
    <location>
        <begin position="286"/>
        <end position="296"/>
    </location>
</feature>
<feature type="compositionally biased region" description="Pro residues" evidence="1">
    <location>
        <begin position="130"/>
        <end position="139"/>
    </location>
</feature>
<dbReference type="Proteomes" id="UP001178507">
    <property type="component" value="Unassembled WGS sequence"/>
</dbReference>
<feature type="region of interest" description="Disordered" evidence="1">
    <location>
        <begin position="227"/>
        <end position="246"/>
    </location>
</feature>
<keyword evidence="3" id="KW-1185">Reference proteome</keyword>
<feature type="compositionally biased region" description="Low complexity" evidence="1">
    <location>
        <begin position="235"/>
        <end position="246"/>
    </location>
</feature>
<gene>
    <name evidence="2" type="ORF">EVOR1521_LOCUS9240</name>
</gene>
<feature type="compositionally biased region" description="Polar residues" evidence="1">
    <location>
        <begin position="107"/>
        <end position="121"/>
    </location>
</feature>
<name>A0AA36MRS7_9DINO</name>
<accession>A0AA36MRS7</accession>
<feature type="region of interest" description="Disordered" evidence="1">
    <location>
        <begin position="331"/>
        <end position="378"/>
    </location>
</feature>